<organism evidence="1 2">
    <name type="scientific">Lentisphaera araneosa HTCC2155</name>
    <dbReference type="NCBI Taxonomy" id="313628"/>
    <lineage>
        <taxon>Bacteria</taxon>
        <taxon>Pseudomonadati</taxon>
        <taxon>Lentisphaerota</taxon>
        <taxon>Lentisphaeria</taxon>
        <taxon>Lentisphaerales</taxon>
        <taxon>Lentisphaeraceae</taxon>
        <taxon>Lentisphaera</taxon>
    </lineage>
</organism>
<dbReference type="PANTHER" id="PTHR37489:SF1">
    <property type="entry name" value="DUF3500 DOMAIN-CONTAINING PROTEIN"/>
    <property type="match status" value="1"/>
</dbReference>
<dbReference type="InterPro" id="IPR021889">
    <property type="entry name" value="DUF3500"/>
</dbReference>
<dbReference type="Proteomes" id="UP000004947">
    <property type="component" value="Unassembled WGS sequence"/>
</dbReference>
<comment type="caution">
    <text evidence="1">The sequence shown here is derived from an EMBL/GenBank/DDBJ whole genome shotgun (WGS) entry which is preliminary data.</text>
</comment>
<reference evidence="1 2" key="1">
    <citation type="journal article" date="2010" name="J. Bacteriol.">
        <title>Genome sequence of Lentisphaera araneosa HTCC2155T, the type species of the order Lentisphaerales in the phylum Lentisphaerae.</title>
        <authorList>
            <person name="Thrash J.C."/>
            <person name="Cho J.C."/>
            <person name="Vergin K.L."/>
            <person name="Morris R.M."/>
            <person name="Giovannoni S.J."/>
        </authorList>
    </citation>
    <scope>NUCLEOTIDE SEQUENCE [LARGE SCALE GENOMIC DNA]</scope>
    <source>
        <strain evidence="1 2">HTCC2155</strain>
    </source>
</reference>
<dbReference type="eggNOG" id="COG0715">
    <property type="taxonomic scope" value="Bacteria"/>
</dbReference>
<name>A6DNL5_9BACT</name>
<dbReference type="Pfam" id="PF12006">
    <property type="entry name" value="DUF3500"/>
    <property type="match status" value="1"/>
</dbReference>
<dbReference type="AlphaFoldDB" id="A6DNL5"/>
<keyword evidence="2" id="KW-1185">Reference proteome</keyword>
<dbReference type="EMBL" id="ABCK01000014">
    <property type="protein sequence ID" value="EDM26674.1"/>
    <property type="molecule type" value="Genomic_DNA"/>
</dbReference>
<dbReference type="PANTHER" id="PTHR37489">
    <property type="entry name" value="DUF3500 DOMAIN-CONTAINING PROTEIN"/>
    <property type="match status" value="1"/>
</dbReference>
<sequence length="322" mass="37231">MKKLFLLSLFTLNSALFGHGFDEWYQELNEEQKALVSKEFNSSERTQWHYVPMKERKGLAISAMSQEQSDEMFHIMAHVFSKQGINKVKAVIEMEKILREVEGDHRDPKKFYFTLFGKMNQGKWGFSFEGHHISVNFTFNDKELISGTPLFFGANPAKIFKNSSSTLKEGERPLAFAEDAAFDLVKSFDSKQKALAHKEKVQMRDMKEGKKAFPGEYDKDGIKWPQLKASQQQALMTLINQAYINDLNEHYASQVMKEIEQDKNNIRFTYYGGTNLQEPHHYQIIGSDIVLLLFNTQNGTQKTPVNHVHQIWRSRKSDFGGK</sequence>
<gene>
    <name evidence="1" type="ORF">LNTAR_18545</name>
</gene>
<proteinExistence type="predicted"/>
<accession>A6DNL5</accession>
<protein>
    <recommendedName>
        <fullName evidence="3">DUF3500 domain-containing protein</fullName>
    </recommendedName>
</protein>
<evidence type="ECO:0000313" key="2">
    <source>
        <dbReference type="Proteomes" id="UP000004947"/>
    </source>
</evidence>
<dbReference type="RefSeq" id="WP_007279453.1">
    <property type="nucleotide sequence ID" value="NZ_ABCK01000014.1"/>
</dbReference>
<evidence type="ECO:0008006" key="3">
    <source>
        <dbReference type="Google" id="ProtNLM"/>
    </source>
</evidence>
<dbReference type="OrthoDB" id="581140at2"/>
<dbReference type="STRING" id="313628.LNTAR_18545"/>
<evidence type="ECO:0000313" key="1">
    <source>
        <dbReference type="EMBL" id="EDM26674.1"/>
    </source>
</evidence>